<dbReference type="Pfam" id="PF03928">
    <property type="entry name" value="HbpS-like"/>
    <property type="match status" value="1"/>
</dbReference>
<dbReference type="PANTHER" id="PTHR34309">
    <property type="entry name" value="SLR1406 PROTEIN"/>
    <property type="match status" value="1"/>
</dbReference>
<sequence length="166" mass="16677">MTRTTLATLFSSLAAMLAFSAATHAAVLTETNLSMADAQTLATATVAACQAKGYNVSTSVVDRAGLLKAFARADNAGPHTIEASRAKAFTAVSAKTPTLTMMENAQKNPGAANLTDIPGFLLLGGGVPVKAGDKVIGAIGVAGAPGGHLDAQCADTVLQDNAAMFK</sequence>
<evidence type="ECO:0000313" key="3">
    <source>
        <dbReference type="Proteomes" id="UP001161094"/>
    </source>
</evidence>
<gene>
    <name evidence="2" type="ORF">N5D93_26610</name>
</gene>
<dbReference type="EMBL" id="JAOCDZ010000025">
    <property type="protein sequence ID" value="MDH0739407.1"/>
    <property type="molecule type" value="Genomic_DNA"/>
</dbReference>
<dbReference type="Proteomes" id="UP001161094">
    <property type="component" value="Unassembled WGS sequence"/>
</dbReference>
<feature type="chain" id="PRO_5041248920" evidence="1">
    <location>
        <begin position="26"/>
        <end position="166"/>
    </location>
</feature>
<dbReference type="AlphaFoldDB" id="A0AA42LTQ1"/>
<accession>A0AA42LTQ1</accession>
<dbReference type="InterPro" id="IPR005624">
    <property type="entry name" value="PduO/GlcC-like"/>
</dbReference>
<dbReference type="Gene3D" id="3.30.450.150">
    <property type="entry name" value="Haem-degrading domain"/>
    <property type="match status" value="1"/>
</dbReference>
<dbReference type="PANTHER" id="PTHR34309:SF10">
    <property type="entry name" value="SLR1406 PROTEIN"/>
    <property type="match status" value="1"/>
</dbReference>
<name>A0AA42LTQ1_9BURK</name>
<dbReference type="InterPro" id="IPR038084">
    <property type="entry name" value="PduO/GlcC-like_sf"/>
</dbReference>
<feature type="signal peptide" evidence="1">
    <location>
        <begin position="1"/>
        <end position="25"/>
    </location>
</feature>
<dbReference type="InterPro" id="IPR052517">
    <property type="entry name" value="GlcG_carb_metab_protein"/>
</dbReference>
<evidence type="ECO:0000313" key="2">
    <source>
        <dbReference type="EMBL" id="MDH0739407.1"/>
    </source>
</evidence>
<keyword evidence="1" id="KW-0732">Signal</keyword>
<dbReference type="RefSeq" id="WP_279997055.1">
    <property type="nucleotide sequence ID" value="NZ_JAOCDZ010000025.1"/>
</dbReference>
<organism evidence="2 3">
    <name type="scientific">Achromobacter spanius</name>
    <dbReference type="NCBI Taxonomy" id="217203"/>
    <lineage>
        <taxon>Bacteria</taxon>
        <taxon>Pseudomonadati</taxon>
        <taxon>Pseudomonadota</taxon>
        <taxon>Betaproteobacteria</taxon>
        <taxon>Burkholderiales</taxon>
        <taxon>Alcaligenaceae</taxon>
        <taxon>Achromobacter</taxon>
    </lineage>
</organism>
<proteinExistence type="predicted"/>
<evidence type="ECO:0000256" key="1">
    <source>
        <dbReference type="SAM" id="SignalP"/>
    </source>
</evidence>
<dbReference type="SUPFAM" id="SSF143744">
    <property type="entry name" value="GlcG-like"/>
    <property type="match status" value="1"/>
</dbReference>
<reference evidence="2" key="1">
    <citation type="submission" date="2022-09" db="EMBL/GenBank/DDBJ databases">
        <title>Intensive care unit water sources are persistently colonized with multi-drug resistant bacteria and are the site of extensive horizontal gene transfer of antibiotic resistance genes.</title>
        <authorList>
            <person name="Diorio-Toth L."/>
        </authorList>
    </citation>
    <scope>NUCLEOTIDE SEQUENCE</scope>
    <source>
        <strain evidence="2">GD03843</strain>
    </source>
</reference>
<protein>
    <submittedName>
        <fullName evidence="2">Heme-binding protein</fullName>
    </submittedName>
</protein>
<comment type="caution">
    <text evidence="2">The sequence shown here is derived from an EMBL/GenBank/DDBJ whole genome shotgun (WGS) entry which is preliminary data.</text>
</comment>